<dbReference type="AlphaFoldDB" id="A0A1F7YX60"/>
<gene>
    <name evidence="1" type="ORF">A3D01_00705</name>
</gene>
<dbReference type="Proteomes" id="UP000177169">
    <property type="component" value="Unassembled WGS sequence"/>
</dbReference>
<dbReference type="STRING" id="1802505.A3D01_00705"/>
<comment type="caution">
    <text evidence="1">The sequence shown here is derived from an EMBL/GenBank/DDBJ whole genome shotgun (WGS) entry which is preliminary data.</text>
</comment>
<reference evidence="1 2" key="1">
    <citation type="journal article" date="2016" name="Nat. Commun.">
        <title>Thousands of microbial genomes shed light on interconnected biogeochemical processes in an aquifer system.</title>
        <authorList>
            <person name="Anantharaman K."/>
            <person name="Brown C.T."/>
            <person name="Hug L.A."/>
            <person name="Sharon I."/>
            <person name="Castelle C.J."/>
            <person name="Probst A.J."/>
            <person name="Thomas B.C."/>
            <person name="Singh A."/>
            <person name="Wilkins M.J."/>
            <person name="Karaoz U."/>
            <person name="Brodie E.L."/>
            <person name="Williams K.H."/>
            <person name="Hubbard S.S."/>
            <person name="Banfield J.F."/>
        </authorList>
    </citation>
    <scope>NUCLEOTIDE SEQUENCE [LARGE SCALE GENOMIC DNA]</scope>
</reference>
<dbReference type="EMBL" id="MGGR01000037">
    <property type="protein sequence ID" value="OGM31936.1"/>
    <property type="molecule type" value="Genomic_DNA"/>
</dbReference>
<organism evidence="1 2">
    <name type="scientific">Candidatus Woesebacteria bacterium RIFCSPHIGHO2_02_FULL_39_13</name>
    <dbReference type="NCBI Taxonomy" id="1802505"/>
    <lineage>
        <taxon>Bacteria</taxon>
        <taxon>Candidatus Woeseibacteriota</taxon>
    </lineage>
</organism>
<protein>
    <submittedName>
        <fullName evidence="1">Uncharacterized protein</fullName>
    </submittedName>
</protein>
<name>A0A1F7YX60_9BACT</name>
<proteinExistence type="predicted"/>
<evidence type="ECO:0000313" key="1">
    <source>
        <dbReference type="EMBL" id="OGM31936.1"/>
    </source>
</evidence>
<evidence type="ECO:0000313" key="2">
    <source>
        <dbReference type="Proteomes" id="UP000177169"/>
    </source>
</evidence>
<sequence length="60" mass="7173">MHLYNFYCDKITTPNTRARTTKLPEKLSKSALSTKINQIFKLIFWTIFGKRSFLRTKFLN</sequence>
<accession>A0A1F7YX60</accession>